<keyword evidence="2" id="KW-1185">Reference proteome</keyword>
<accession>D8RCM9</accession>
<dbReference type="Gramene" id="EFJ30158">
    <property type="protein sequence ID" value="EFJ30158"/>
    <property type="gene ID" value="SELMODRAFT_409846"/>
</dbReference>
<dbReference type="Proteomes" id="UP000001514">
    <property type="component" value="Unassembled WGS sequence"/>
</dbReference>
<evidence type="ECO:0000313" key="1">
    <source>
        <dbReference type="EMBL" id="EFJ30158.1"/>
    </source>
</evidence>
<gene>
    <name evidence="1" type="ORF">SELMODRAFT_409846</name>
</gene>
<sequence length="193" mass="21295">MDSEFRGCILPAVPADQALKNVMHCLQSLDRRTGVIPSIEGPAFSVKITVSKAPIRVGKMACMSRERASCFAAHLQANPDTGWLQAISADKLKCEFGVLDVPRDIGNVTLLVFLQEPKLVSPSNWVLWTEGKGEDGHIHLTCFGLGDNFMFLNREVKQLLQKILVAVPDPLVGADDDELKNLLLNRIEVAECW</sequence>
<protein>
    <submittedName>
        <fullName evidence="1">Uncharacterized protein</fullName>
    </submittedName>
</protein>
<reference evidence="1 2" key="1">
    <citation type="journal article" date="2011" name="Science">
        <title>The Selaginella genome identifies genetic changes associated with the evolution of vascular plants.</title>
        <authorList>
            <person name="Banks J.A."/>
            <person name="Nishiyama T."/>
            <person name="Hasebe M."/>
            <person name="Bowman J.L."/>
            <person name="Gribskov M."/>
            <person name="dePamphilis C."/>
            <person name="Albert V.A."/>
            <person name="Aono N."/>
            <person name="Aoyama T."/>
            <person name="Ambrose B.A."/>
            <person name="Ashton N.W."/>
            <person name="Axtell M.J."/>
            <person name="Barker E."/>
            <person name="Barker M.S."/>
            <person name="Bennetzen J.L."/>
            <person name="Bonawitz N.D."/>
            <person name="Chapple C."/>
            <person name="Cheng C."/>
            <person name="Correa L.G."/>
            <person name="Dacre M."/>
            <person name="DeBarry J."/>
            <person name="Dreyer I."/>
            <person name="Elias M."/>
            <person name="Engstrom E.M."/>
            <person name="Estelle M."/>
            <person name="Feng L."/>
            <person name="Finet C."/>
            <person name="Floyd S.K."/>
            <person name="Frommer W.B."/>
            <person name="Fujita T."/>
            <person name="Gramzow L."/>
            <person name="Gutensohn M."/>
            <person name="Harholt J."/>
            <person name="Hattori M."/>
            <person name="Heyl A."/>
            <person name="Hirai T."/>
            <person name="Hiwatashi Y."/>
            <person name="Ishikawa M."/>
            <person name="Iwata M."/>
            <person name="Karol K.G."/>
            <person name="Koehler B."/>
            <person name="Kolukisaoglu U."/>
            <person name="Kubo M."/>
            <person name="Kurata T."/>
            <person name="Lalonde S."/>
            <person name="Li K."/>
            <person name="Li Y."/>
            <person name="Litt A."/>
            <person name="Lyons E."/>
            <person name="Manning G."/>
            <person name="Maruyama T."/>
            <person name="Michael T.P."/>
            <person name="Mikami K."/>
            <person name="Miyazaki S."/>
            <person name="Morinaga S."/>
            <person name="Murata T."/>
            <person name="Mueller-Roeber B."/>
            <person name="Nelson D.R."/>
            <person name="Obara M."/>
            <person name="Oguri Y."/>
            <person name="Olmstead R.G."/>
            <person name="Onodera N."/>
            <person name="Petersen B.L."/>
            <person name="Pils B."/>
            <person name="Prigge M."/>
            <person name="Rensing S.A."/>
            <person name="Riano-Pachon D.M."/>
            <person name="Roberts A.W."/>
            <person name="Sato Y."/>
            <person name="Scheller H.V."/>
            <person name="Schulz B."/>
            <person name="Schulz C."/>
            <person name="Shakirov E.V."/>
            <person name="Shibagaki N."/>
            <person name="Shinohara N."/>
            <person name="Shippen D.E."/>
            <person name="Soerensen I."/>
            <person name="Sotooka R."/>
            <person name="Sugimoto N."/>
            <person name="Sugita M."/>
            <person name="Sumikawa N."/>
            <person name="Tanurdzic M."/>
            <person name="Theissen G."/>
            <person name="Ulvskov P."/>
            <person name="Wakazuki S."/>
            <person name="Weng J.K."/>
            <person name="Willats W.W."/>
            <person name="Wipf D."/>
            <person name="Wolf P.G."/>
            <person name="Yang L."/>
            <person name="Zimmer A.D."/>
            <person name="Zhu Q."/>
            <person name="Mitros T."/>
            <person name="Hellsten U."/>
            <person name="Loque D."/>
            <person name="Otillar R."/>
            <person name="Salamov A."/>
            <person name="Schmutz J."/>
            <person name="Shapiro H."/>
            <person name="Lindquist E."/>
            <person name="Lucas S."/>
            <person name="Rokhsar D."/>
            <person name="Grigoriev I.V."/>
        </authorList>
    </citation>
    <scope>NUCLEOTIDE SEQUENCE [LARGE SCALE GENOMIC DNA]</scope>
</reference>
<dbReference type="KEGG" id="smo:SELMODRAFT_409846"/>
<dbReference type="EMBL" id="GL377576">
    <property type="protein sequence ID" value="EFJ30158.1"/>
    <property type="molecule type" value="Genomic_DNA"/>
</dbReference>
<proteinExistence type="predicted"/>
<dbReference type="HOGENOM" id="CLU_1410960_0_0_1"/>
<dbReference type="InParanoid" id="D8RCM9"/>
<organism evidence="2">
    <name type="scientific">Selaginella moellendorffii</name>
    <name type="common">Spikemoss</name>
    <dbReference type="NCBI Taxonomy" id="88036"/>
    <lineage>
        <taxon>Eukaryota</taxon>
        <taxon>Viridiplantae</taxon>
        <taxon>Streptophyta</taxon>
        <taxon>Embryophyta</taxon>
        <taxon>Tracheophyta</taxon>
        <taxon>Lycopodiopsida</taxon>
        <taxon>Selaginellales</taxon>
        <taxon>Selaginellaceae</taxon>
        <taxon>Selaginella</taxon>
    </lineage>
</organism>
<evidence type="ECO:0000313" key="2">
    <source>
        <dbReference type="Proteomes" id="UP000001514"/>
    </source>
</evidence>
<name>D8RCM9_SELML</name>
<dbReference type="AlphaFoldDB" id="D8RCM9"/>